<dbReference type="AlphaFoldDB" id="A0A8H6SDS0"/>
<dbReference type="InterPro" id="IPR011650">
    <property type="entry name" value="Peptidase_M20_dimer"/>
</dbReference>
<keyword evidence="5 7" id="KW-0862">Zinc</keyword>
<feature type="active site" evidence="6">
    <location>
        <position position="159"/>
    </location>
</feature>
<dbReference type="GO" id="GO:0004181">
    <property type="term" value="F:metallocarboxypeptidase activity"/>
    <property type="evidence" value="ECO:0007669"/>
    <property type="project" value="InterPro"/>
</dbReference>
<protein>
    <submittedName>
        <fullName evidence="10">Gly-Xaa carboxypeptidase</fullName>
    </submittedName>
</protein>
<evidence type="ECO:0000256" key="2">
    <source>
        <dbReference type="ARBA" id="ARBA00022670"/>
    </source>
</evidence>
<evidence type="ECO:0000259" key="9">
    <source>
        <dbReference type="Pfam" id="PF07687"/>
    </source>
</evidence>
<dbReference type="Pfam" id="PF07687">
    <property type="entry name" value="M20_dimer"/>
    <property type="match status" value="1"/>
</dbReference>
<evidence type="ECO:0000256" key="8">
    <source>
        <dbReference type="SAM" id="Phobius"/>
    </source>
</evidence>
<dbReference type="PIRSF" id="PIRSF037217">
    <property type="entry name" value="Carboxypeptidase_S"/>
    <property type="match status" value="1"/>
</dbReference>
<dbReference type="GO" id="GO:0051603">
    <property type="term" value="P:proteolysis involved in protein catabolic process"/>
    <property type="evidence" value="ECO:0007669"/>
    <property type="project" value="TreeGrafter"/>
</dbReference>
<feature type="active site" description="Proton acceptor" evidence="6">
    <location>
        <position position="227"/>
    </location>
</feature>
<dbReference type="InterPro" id="IPR017141">
    <property type="entry name" value="Pept_M20_carboxypep"/>
</dbReference>
<keyword evidence="3 7" id="KW-0479">Metal-binding</keyword>
<dbReference type="RefSeq" id="XP_037217235.1">
    <property type="nucleotide sequence ID" value="XM_037365823.1"/>
</dbReference>
<dbReference type="GeneID" id="59348339"/>
<evidence type="ECO:0000256" key="5">
    <source>
        <dbReference type="ARBA" id="ARBA00022833"/>
    </source>
</evidence>
<dbReference type="Gene3D" id="3.30.70.360">
    <property type="match status" value="1"/>
</dbReference>
<evidence type="ECO:0000256" key="7">
    <source>
        <dbReference type="PIRSR" id="PIRSR037217-2"/>
    </source>
</evidence>
<sequence length="559" mass="60604">MMRGLPLDNHVPGRMRSSPLSRPLVPVLLLSFCAVYFFNGGIQTTVSSYFNAAGQRDFQLPIHCPIQPAALQPPIAFPLTDPTSSSSRMTTKTDFIERLRGGGPHPHRDFYSFEDYLRATYPDVFSALKVENFATHALLFTWQGSDPALKPLVLMAHQDTVPVPLDTTSRWTHPPFDAHIDDDGWIWGRGVGDCKNLLIAELSAISELLKAGFEPTRSVHIAFGFDEEGGGVRSAAYISQRFLSLYGPDGLFMVVDEGGLIQPPSSSSSPLFVTPSLAEKGSVNVQLSVGVPGGHSSIPPAHTAIGILSALVTSLEASPPDVVLSKANPFAAYLMCRAEHDPTSLHPTLLRLLSHERTWPAAARWLSTHDLADAARLSTTQAVDIVAGGIKVNALPEEAHVVVNHRVSVEDSITGLEARYLTLLTPVAAKFGLTVVGFGEKIPSDTPRYLQLSHPGFGAEASPVTPDEGDAWNVFAATAKSLYPTAIVSPFLSTGGTDTRAYLPPTLNSSLTRAIYRFQAVREDQRANTHTIDERIHADAHISAIEFVWALVQNVDAWR</sequence>
<name>A0A8H6SDS0_9AGAR</name>
<organism evidence="10 11">
    <name type="scientific">Mycena indigotica</name>
    <dbReference type="NCBI Taxonomy" id="2126181"/>
    <lineage>
        <taxon>Eukaryota</taxon>
        <taxon>Fungi</taxon>
        <taxon>Dikarya</taxon>
        <taxon>Basidiomycota</taxon>
        <taxon>Agaricomycotina</taxon>
        <taxon>Agaricomycetes</taxon>
        <taxon>Agaricomycetidae</taxon>
        <taxon>Agaricales</taxon>
        <taxon>Marasmiineae</taxon>
        <taxon>Mycenaceae</taxon>
        <taxon>Mycena</taxon>
    </lineage>
</organism>
<dbReference type="PANTHER" id="PTHR45962">
    <property type="entry name" value="N-FATTY-ACYL-AMINO ACID SYNTHASE/HYDROLASE PM20D1"/>
    <property type="match status" value="1"/>
</dbReference>
<feature type="binding site" evidence="7">
    <location>
        <position position="193"/>
    </location>
    <ligand>
        <name>Zn(2+)</name>
        <dbReference type="ChEBI" id="CHEBI:29105"/>
        <label>2</label>
    </ligand>
</feature>
<dbReference type="Pfam" id="PF01546">
    <property type="entry name" value="Peptidase_M20"/>
    <property type="match status" value="1"/>
</dbReference>
<dbReference type="CDD" id="cd05674">
    <property type="entry name" value="M20_yscS"/>
    <property type="match status" value="1"/>
</dbReference>
<dbReference type="SUPFAM" id="SSF53187">
    <property type="entry name" value="Zn-dependent exopeptidases"/>
    <property type="match status" value="1"/>
</dbReference>
<keyword evidence="8" id="KW-0472">Membrane</keyword>
<feature type="binding site" evidence="7">
    <location>
        <position position="530"/>
    </location>
    <ligand>
        <name>Zn(2+)</name>
        <dbReference type="ChEBI" id="CHEBI:29105"/>
        <label>1</label>
    </ligand>
</feature>
<evidence type="ECO:0000256" key="4">
    <source>
        <dbReference type="ARBA" id="ARBA00022801"/>
    </source>
</evidence>
<keyword evidence="11" id="KW-1185">Reference proteome</keyword>
<feature type="transmembrane region" description="Helical" evidence="8">
    <location>
        <begin position="20"/>
        <end position="38"/>
    </location>
</feature>
<gene>
    <name evidence="10" type="ORF">MIND_00919100</name>
</gene>
<evidence type="ECO:0000256" key="3">
    <source>
        <dbReference type="ARBA" id="ARBA00022723"/>
    </source>
</evidence>
<reference evidence="10" key="1">
    <citation type="submission" date="2020-05" db="EMBL/GenBank/DDBJ databases">
        <title>Mycena genomes resolve the evolution of fungal bioluminescence.</title>
        <authorList>
            <person name="Tsai I.J."/>
        </authorList>
    </citation>
    <scope>NUCLEOTIDE SEQUENCE</scope>
    <source>
        <strain evidence="10">171206Taipei</strain>
    </source>
</reference>
<dbReference type="GO" id="GO:0046872">
    <property type="term" value="F:metal ion binding"/>
    <property type="evidence" value="ECO:0007669"/>
    <property type="project" value="UniProtKB-KW"/>
</dbReference>
<comment type="similarity">
    <text evidence="1">Belongs to the peptidase M20A family.</text>
</comment>
<keyword evidence="8" id="KW-1133">Transmembrane helix</keyword>
<feature type="binding site" evidence="7">
    <location>
        <position position="193"/>
    </location>
    <ligand>
        <name>Zn(2+)</name>
        <dbReference type="ChEBI" id="CHEBI:29105"/>
        <label>1</label>
    </ligand>
</feature>
<accession>A0A8H6SDS0</accession>
<feature type="binding site" evidence="7">
    <location>
        <position position="157"/>
    </location>
    <ligand>
        <name>Zn(2+)</name>
        <dbReference type="ChEBI" id="CHEBI:29105"/>
        <label>2</label>
    </ligand>
</feature>
<dbReference type="Proteomes" id="UP000636479">
    <property type="component" value="Unassembled WGS sequence"/>
</dbReference>
<dbReference type="OrthoDB" id="3064516at2759"/>
<dbReference type="InterPro" id="IPR036264">
    <property type="entry name" value="Bact_exopeptidase_dim_dom"/>
</dbReference>
<dbReference type="Gene3D" id="1.10.150.900">
    <property type="match status" value="1"/>
</dbReference>
<dbReference type="Gene3D" id="3.40.630.10">
    <property type="entry name" value="Zn peptidases"/>
    <property type="match status" value="1"/>
</dbReference>
<proteinExistence type="inferred from homology"/>
<evidence type="ECO:0000313" key="11">
    <source>
        <dbReference type="Proteomes" id="UP000636479"/>
    </source>
</evidence>
<dbReference type="SUPFAM" id="SSF55031">
    <property type="entry name" value="Bacterial exopeptidase dimerisation domain"/>
    <property type="match status" value="1"/>
</dbReference>
<keyword evidence="10" id="KW-0121">Carboxypeptidase</keyword>
<feature type="domain" description="Peptidase M20 dimerisation" evidence="9">
    <location>
        <begin position="278"/>
        <end position="426"/>
    </location>
</feature>
<evidence type="ECO:0000256" key="6">
    <source>
        <dbReference type="PIRSR" id="PIRSR037217-1"/>
    </source>
</evidence>
<dbReference type="PANTHER" id="PTHR45962:SF1">
    <property type="entry name" value="N-FATTY-ACYL-AMINO ACID SYNTHASE_HYDROLASE PM20D1"/>
    <property type="match status" value="1"/>
</dbReference>
<keyword evidence="4" id="KW-0378">Hydrolase</keyword>
<dbReference type="EMBL" id="JACAZF010000008">
    <property type="protein sequence ID" value="KAF7296876.1"/>
    <property type="molecule type" value="Genomic_DNA"/>
</dbReference>
<dbReference type="GO" id="GO:0000328">
    <property type="term" value="C:fungal-type vacuole lumen"/>
    <property type="evidence" value="ECO:0007669"/>
    <property type="project" value="TreeGrafter"/>
</dbReference>
<feature type="binding site" evidence="7">
    <location>
        <position position="256"/>
    </location>
    <ligand>
        <name>Zn(2+)</name>
        <dbReference type="ChEBI" id="CHEBI:29105"/>
        <label>2</label>
    </ligand>
</feature>
<evidence type="ECO:0000256" key="1">
    <source>
        <dbReference type="ARBA" id="ARBA00006247"/>
    </source>
</evidence>
<evidence type="ECO:0000313" key="10">
    <source>
        <dbReference type="EMBL" id="KAF7296876.1"/>
    </source>
</evidence>
<keyword evidence="2" id="KW-0645">Protease</keyword>
<feature type="binding site" evidence="7">
    <location>
        <position position="228"/>
    </location>
    <ligand>
        <name>Zn(2+)</name>
        <dbReference type="ChEBI" id="CHEBI:29105"/>
        <label>1</label>
    </ligand>
</feature>
<keyword evidence="8" id="KW-0812">Transmembrane</keyword>
<dbReference type="InterPro" id="IPR002933">
    <property type="entry name" value="Peptidase_M20"/>
</dbReference>
<comment type="caution">
    <text evidence="10">The sequence shown here is derived from an EMBL/GenBank/DDBJ whole genome shotgun (WGS) entry which is preliminary data.</text>
</comment>
<dbReference type="InterPro" id="IPR047177">
    <property type="entry name" value="Pept_M20A"/>
</dbReference>